<keyword evidence="3" id="KW-0805">Transcription regulation</keyword>
<evidence type="ECO:0000256" key="3">
    <source>
        <dbReference type="ARBA" id="ARBA00023015"/>
    </source>
</evidence>
<dbReference type="InterPro" id="IPR050950">
    <property type="entry name" value="HTH-type_LysR_regulators"/>
</dbReference>
<proteinExistence type="inferred from homology"/>
<dbReference type="PROSITE" id="PS50931">
    <property type="entry name" value="HTH_LYSR"/>
    <property type="match status" value="1"/>
</dbReference>
<dbReference type="PRINTS" id="PR00039">
    <property type="entry name" value="HTHLYSR"/>
</dbReference>
<dbReference type="Gene3D" id="1.10.10.10">
    <property type="entry name" value="Winged helix-like DNA-binding domain superfamily/Winged helix DNA-binding domain"/>
    <property type="match status" value="1"/>
</dbReference>
<evidence type="ECO:0000256" key="5">
    <source>
        <dbReference type="ARBA" id="ARBA00023163"/>
    </source>
</evidence>
<evidence type="ECO:0000256" key="4">
    <source>
        <dbReference type="ARBA" id="ARBA00023125"/>
    </source>
</evidence>
<dbReference type="InterPro" id="IPR005119">
    <property type="entry name" value="LysR_subst-bd"/>
</dbReference>
<dbReference type="SUPFAM" id="SSF53850">
    <property type="entry name" value="Periplasmic binding protein-like II"/>
    <property type="match status" value="1"/>
</dbReference>
<dbReference type="RefSeq" id="WP_246395241.1">
    <property type="nucleotide sequence ID" value="NZ_JACHIJ010000001.1"/>
</dbReference>
<evidence type="ECO:0000256" key="1">
    <source>
        <dbReference type="ARBA" id="ARBA00003502"/>
    </source>
</evidence>
<feature type="domain" description="HTH lysR-type" evidence="6">
    <location>
        <begin position="34"/>
        <end position="91"/>
    </location>
</feature>
<dbReference type="FunFam" id="1.10.10.10:FF:000001">
    <property type="entry name" value="LysR family transcriptional regulator"/>
    <property type="match status" value="1"/>
</dbReference>
<comment type="function">
    <text evidence="1">NodD regulates the expression of the nodABCFE genes which encode other nodulation proteins. NodD is also a negative regulator of its own expression. Binds flavonoids as inducers.</text>
</comment>
<sequence>MNFDANGLKIRSLCTTCLISKHPPYRKNWSEHMIESTAIRYFREVTVRGSIKRAAESLRIAPSAISRQVQGLEDELSVKLFERGARGMNLTNAGHLLYRYAQESLTKLDRVRAQVEEFDSLQRGHVKLATVEGLLASFVSDFVVDLSRDYPGISIAVTTVGSRGVAEMVGRHEVDLGLVFGRAPRRDLIELARMRQSLCLMVAPQHSMAGKDHCAIKDLAGLRVILPDPSFGIRQEIDRACAKANIELDIYSETNSIAFLRTMAAKTGLGTFLPRNAAMPELVAGTLVAIPMRDKRLEATQVTLVQLAARNTTPSSLRVAELLVDRMKQQTD</sequence>
<dbReference type="Pfam" id="PF00126">
    <property type="entry name" value="HTH_1"/>
    <property type="match status" value="1"/>
</dbReference>
<keyword evidence="5" id="KW-0804">Transcription</keyword>
<dbReference type="InterPro" id="IPR036388">
    <property type="entry name" value="WH-like_DNA-bd_sf"/>
</dbReference>
<gene>
    <name evidence="7" type="ORF">HNQ36_000818</name>
</gene>
<evidence type="ECO:0000259" key="6">
    <source>
        <dbReference type="PROSITE" id="PS50931"/>
    </source>
</evidence>
<evidence type="ECO:0000313" key="8">
    <source>
        <dbReference type="Proteomes" id="UP000521227"/>
    </source>
</evidence>
<dbReference type="Pfam" id="PF03466">
    <property type="entry name" value="LysR_substrate"/>
    <property type="match status" value="1"/>
</dbReference>
<dbReference type="PANTHER" id="PTHR30419:SF8">
    <property type="entry name" value="NITROGEN ASSIMILATION TRANSCRIPTIONAL ACTIVATOR-RELATED"/>
    <property type="match status" value="1"/>
</dbReference>
<dbReference type="InterPro" id="IPR036390">
    <property type="entry name" value="WH_DNA-bd_sf"/>
</dbReference>
<dbReference type="GO" id="GO:0003700">
    <property type="term" value="F:DNA-binding transcription factor activity"/>
    <property type="evidence" value="ECO:0007669"/>
    <property type="project" value="InterPro"/>
</dbReference>
<comment type="similarity">
    <text evidence="2">Belongs to the LysR transcriptional regulatory family.</text>
</comment>
<name>A0A840MVT2_9BRAD</name>
<keyword evidence="4 7" id="KW-0238">DNA-binding</keyword>
<organism evidence="7 8">
    <name type="scientific">Afipia massiliensis</name>
    <dbReference type="NCBI Taxonomy" id="211460"/>
    <lineage>
        <taxon>Bacteria</taxon>
        <taxon>Pseudomonadati</taxon>
        <taxon>Pseudomonadota</taxon>
        <taxon>Alphaproteobacteria</taxon>
        <taxon>Hyphomicrobiales</taxon>
        <taxon>Nitrobacteraceae</taxon>
        <taxon>Afipia</taxon>
    </lineage>
</organism>
<dbReference type="PANTHER" id="PTHR30419">
    <property type="entry name" value="HTH-TYPE TRANSCRIPTIONAL REGULATOR YBHD"/>
    <property type="match status" value="1"/>
</dbReference>
<dbReference type="SUPFAM" id="SSF46785">
    <property type="entry name" value="Winged helix' DNA-binding domain"/>
    <property type="match status" value="1"/>
</dbReference>
<accession>A0A840MVT2</accession>
<comment type="caution">
    <text evidence="7">The sequence shown here is derived from an EMBL/GenBank/DDBJ whole genome shotgun (WGS) entry which is preliminary data.</text>
</comment>
<dbReference type="InterPro" id="IPR000847">
    <property type="entry name" value="LysR_HTH_N"/>
</dbReference>
<dbReference type="EMBL" id="JACHIJ010000001">
    <property type="protein sequence ID" value="MBB5050870.1"/>
    <property type="molecule type" value="Genomic_DNA"/>
</dbReference>
<dbReference type="Gene3D" id="3.40.190.290">
    <property type="match status" value="1"/>
</dbReference>
<protein>
    <submittedName>
        <fullName evidence="7">DNA-binding transcriptional LysR family regulator</fullName>
    </submittedName>
</protein>
<evidence type="ECO:0000256" key="2">
    <source>
        <dbReference type="ARBA" id="ARBA00009437"/>
    </source>
</evidence>
<dbReference type="AlphaFoldDB" id="A0A840MVT2"/>
<dbReference type="Proteomes" id="UP000521227">
    <property type="component" value="Unassembled WGS sequence"/>
</dbReference>
<dbReference type="GO" id="GO:0005829">
    <property type="term" value="C:cytosol"/>
    <property type="evidence" value="ECO:0007669"/>
    <property type="project" value="TreeGrafter"/>
</dbReference>
<reference evidence="7 8" key="1">
    <citation type="submission" date="2020-08" db="EMBL/GenBank/DDBJ databases">
        <title>Genomic Encyclopedia of Type Strains, Phase IV (KMG-IV): sequencing the most valuable type-strain genomes for metagenomic binning, comparative biology and taxonomic classification.</title>
        <authorList>
            <person name="Goeker M."/>
        </authorList>
    </citation>
    <scope>NUCLEOTIDE SEQUENCE [LARGE SCALE GENOMIC DNA]</scope>
    <source>
        <strain evidence="7 8">DSM 17498</strain>
    </source>
</reference>
<evidence type="ECO:0000313" key="7">
    <source>
        <dbReference type="EMBL" id="MBB5050870.1"/>
    </source>
</evidence>
<dbReference type="GO" id="GO:0003677">
    <property type="term" value="F:DNA binding"/>
    <property type="evidence" value="ECO:0007669"/>
    <property type="project" value="UniProtKB-KW"/>
</dbReference>